<evidence type="ECO:0000256" key="1">
    <source>
        <dbReference type="ARBA" id="ARBA00009745"/>
    </source>
</evidence>
<accession>B4QXH7</accession>
<evidence type="ECO:0000313" key="4">
    <source>
        <dbReference type="Proteomes" id="UP000000304"/>
    </source>
</evidence>
<sequence>MCHSGAAAQKEEDQDQDQDYIRSDRSNQQKLIQQLQQQQQAIAFRGKKPKQKLKLQLQQPLQLQLQIGQETNGTGGGGEEGVELLGLPKGTENNCKTPNSTAKVANITHKIFGWLRKTRNKRPVEILNSDFGEDGDEGVGEGKGQGAGEGGGAAASAAGGAADQFPVASVKNKAGKLNTTQTATETAIDSNEPKSEKMSSGTFVDRIDPFAKRSLKKKGKKSQGSSRYRNSQDVELQQLPPLKADCSSLEQEELFIRKLRQCCVSFDFMDPVTDLKGKEIKRAALNDLSTYITHGRGVLTEPVYPEIIRMISCNLFRTLPPSENPDFDPEEDDPTLEASWPHLQLVYEVFLRFLESQDFQATIGKRVIDQKFVLQLLELFDSEDPRERDFLKTVIINGFALPLKAEHKQFLVKVLLPLHKVKCLSLYHAQLAYCIVQFLEKDPFLTEPVVRGLLKFWPKTCSQKEVMFLGEIEEILDVIDPPQFVKIQEPLFRQIAKCVSSPHFQVAERALYLWNNEYAMSLIEENNAVIMPIMFPALYRISKEHWNQTIVALVYNVLKTFMEMNSKLFDELTSSYKAERQKEKKRERDREELWKKLHELESNRSSGRTAGGSATTSNSAASAASTSLQPPSSAGLNSHQQQSNSGSSGSLSSGGAGGDNNPATTNAKIKQDKADN</sequence>
<dbReference type="STRING" id="7240.B4QXH7"/>
<dbReference type="SMR" id="B4QXH7"/>
<feature type="compositionally biased region" description="Low complexity" evidence="2">
    <location>
        <begin position="635"/>
        <end position="651"/>
    </location>
</feature>
<feature type="compositionally biased region" description="Polar residues" evidence="2">
    <location>
        <begin position="180"/>
        <end position="189"/>
    </location>
</feature>
<feature type="region of interest" description="Disordered" evidence="2">
    <location>
        <begin position="598"/>
        <end position="676"/>
    </location>
</feature>
<feature type="compositionally biased region" description="Low complexity" evidence="2">
    <location>
        <begin position="603"/>
        <end position="627"/>
    </location>
</feature>
<dbReference type="PANTHER" id="PTHR10257">
    <property type="entry name" value="SERINE/THREONINE PROTEIN PHOSPHATASE 2A PP2A REGULATORY SUBUNIT B"/>
    <property type="match status" value="1"/>
</dbReference>
<dbReference type="SUPFAM" id="SSF48371">
    <property type="entry name" value="ARM repeat"/>
    <property type="match status" value="1"/>
</dbReference>
<evidence type="ECO:0000313" key="3">
    <source>
        <dbReference type="EMBL" id="EDX14663.1"/>
    </source>
</evidence>
<dbReference type="GO" id="GO:0007165">
    <property type="term" value="P:signal transduction"/>
    <property type="evidence" value="ECO:0007669"/>
    <property type="project" value="InterPro"/>
</dbReference>
<dbReference type="GO" id="GO:0005634">
    <property type="term" value="C:nucleus"/>
    <property type="evidence" value="ECO:0007669"/>
    <property type="project" value="TreeGrafter"/>
</dbReference>
<dbReference type="AlphaFoldDB" id="B4QXH7"/>
<dbReference type="OMA" id="SACDAKY"/>
<keyword evidence="4" id="KW-1185">Reference proteome</keyword>
<dbReference type="GO" id="GO:0072542">
    <property type="term" value="F:protein phosphatase activator activity"/>
    <property type="evidence" value="ECO:0007669"/>
    <property type="project" value="TreeGrafter"/>
</dbReference>
<dbReference type="HOGENOM" id="CLU_012437_2_0_1"/>
<dbReference type="PhylomeDB" id="B4QXH7"/>
<dbReference type="PANTHER" id="PTHR10257:SF5">
    <property type="entry name" value="WIDERBORST, ISOFORM H"/>
    <property type="match status" value="1"/>
</dbReference>
<dbReference type="Proteomes" id="UP000000304">
    <property type="component" value="Chromosome 3R"/>
</dbReference>
<comment type="similarity">
    <text evidence="1">Belongs to the phosphatase 2A regulatory subunit B56 family.</text>
</comment>
<dbReference type="Gene3D" id="1.25.10.10">
    <property type="entry name" value="Leucine-rich Repeat Variant"/>
    <property type="match status" value="2"/>
</dbReference>
<gene>
    <name evidence="3" type="primary">Dsim\GD18073</name>
    <name evidence="3" type="ORF">Dsim_GD18073</name>
</gene>
<dbReference type="GO" id="GO:0005829">
    <property type="term" value="C:cytosol"/>
    <property type="evidence" value="ECO:0007669"/>
    <property type="project" value="TreeGrafter"/>
</dbReference>
<dbReference type="OrthoDB" id="10264446at2759"/>
<dbReference type="InterPro" id="IPR002554">
    <property type="entry name" value="PP2A_B56"/>
</dbReference>
<feature type="region of interest" description="Disordered" evidence="2">
    <location>
        <begin position="128"/>
        <end position="157"/>
    </location>
</feature>
<name>B4QXH7_DROSI</name>
<dbReference type="Pfam" id="PF01603">
    <property type="entry name" value="B56"/>
    <property type="match status" value="1"/>
</dbReference>
<dbReference type="InterPro" id="IPR011989">
    <property type="entry name" value="ARM-like"/>
</dbReference>
<organism evidence="3 4">
    <name type="scientific">Drosophila simulans</name>
    <name type="common">Fruit fly</name>
    <dbReference type="NCBI Taxonomy" id="7240"/>
    <lineage>
        <taxon>Eukaryota</taxon>
        <taxon>Metazoa</taxon>
        <taxon>Ecdysozoa</taxon>
        <taxon>Arthropoda</taxon>
        <taxon>Hexapoda</taxon>
        <taxon>Insecta</taxon>
        <taxon>Pterygota</taxon>
        <taxon>Neoptera</taxon>
        <taxon>Endopterygota</taxon>
        <taxon>Diptera</taxon>
        <taxon>Brachycera</taxon>
        <taxon>Muscomorpha</taxon>
        <taxon>Ephydroidea</taxon>
        <taxon>Drosophilidae</taxon>
        <taxon>Drosophila</taxon>
        <taxon>Sophophora</taxon>
    </lineage>
</organism>
<dbReference type="FunFam" id="1.25.10.10:FF:000389">
    <property type="entry name" value="Serine/threonine-protein phosphatase 2A 56 kDa regulatory subunit"/>
    <property type="match status" value="1"/>
</dbReference>
<proteinExistence type="inferred from homology"/>
<feature type="region of interest" description="Disordered" evidence="2">
    <location>
        <begin position="180"/>
        <end position="236"/>
    </location>
</feature>
<protein>
    <submittedName>
        <fullName evidence="3">GD18073</fullName>
    </submittedName>
</protein>
<dbReference type="EMBL" id="CM000364">
    <property type="protein sequence ID" value="EDX14663.1"/>
    <property type="molecule type" value="Genomic_DNA"/>
</dbReference>
<feature type="region of interest" description="Disordered" evidence="2">
    <location>
        <begin position="1"/>
        <end position="33"/>
    </location>
</feature>
<reference evidence="3 4" key="1">
    <citation type="journal article" date="2007" name="Nature">
        <title>Evolution of genes and genomes on the Drosophila phylogeny.</title>
        <authorList>
            <consortium name="Drosophila 12 Genomes Consortium"/>
            <person name="Clark A.G."/>
            <person name="Eisen M.B."/>
            <person name="Smith D.R."/>
            <person name="Bergman C.M."/>
            <person name="Oliver B."/>
            <person name="Markow T.A."/>
            <person name="Kaufman T.C."/>
            <person name="Kellis M."/>
            <person name="Gelbart W."/>
            <person name="Iyer V.N."/>
            <person name="Pollard D.A."/>
            <person name="Sackton T.B."/>
            <person name="Larracuente A.M."/>
            <person name="Singh N.D."/>
            <person name="Abad J.P."/>
            <person name="Abt D.N."/>
            <person name="Adryan B."/>
            <person name="Aguade M."/>
            <person name="Akashi H."/>
            <person name="Anderson W.W."/>
            <person name="Aquadro C.F."/>
            <person name="Ardell D.H."/>
            <person name="Arguello R."/>
            <person name="Artieri C.G."/>
            <person name="Barbash D.A."/>
            <person name="Barker D."/>
            <person name="Barsanti P."/>
            <person name="Batterham P."/>
            <person name="Batzoglou S."/>
            <person name="Begun D."/>
            <person name="Bhutkar A."/>
            <person name="Blanco E."/>
            <person name="Bosak S.A."/>
            <person name="Bradley R.K."/>
            <person name="Brand A.D."/>
            <person name="Brent M.R."/>
            <person name="Brooks A.N."/>
            <person name="Brown R.H."/>
            <person name="Butlin R.K."/>
            <person name="Caggese C."/>
            <person name="Calvi B.R."/>
            <person name="Bernardo de Carvalho A."/>
            <person name="Caspi A."/>
            <person name="Castrezana S."/>
            <person name="Celniker S.E."/>
            <person name="Chang J.L."/>
            <person name="Chapple C."/>
            <person name="Chatterji S."/>
            <person name="Chinwalla A."/>
            <person name="Civetta A."/>
            <person name="Clifton S.W."/>
            <person name="Comeron J.M."/>
            <person name="Costello J.C."/>
            <person name="Coyne J.A."/>
            <person name="Daub J."/>
            <person name="David R.G."/>
            <person name="Delcher A.L."/>
            <person name="Delehaunty K."/>
            <person name="Do C.B."/>
            <person name="Ebling H."/>
            <person name="Edwards K."/>
            <person name="Eickbush T."/>
            <person name="Evans J.D."/>
            <person name="Filipski A."/>
            <person name="Findeiss S."/>
            <person name="Freyhult E."/>
            <person name="Fulton L."/>
            <person name="Fulton R."/>
            <person name="Garcia A.C."/>
            <person name="Gardiner A."/>
            <person name="Garfield D.A."/>
            <person name="Garvin B.E."/>
            <person name="Gibson G."/>
            <person name="Gilbert D."/>
            <person name="Gnerre S."/>
            <person name="Godfrey J."/>
            <person name="Good R."/>
            <person name="Gotea V."/>
            <person name="Gravely B."/>
            <person name="Greenberg A.J."/>
            <person name="Griffiths-Jones S."/>
            <person name="Gross S."/>
            <person name="Guigo R."/>
            <person name="Gustafson E.A."/>
            <person name="Haerty W."/>
            <person name="Hahn M.W."/>
            <person name="Halligan D.L."/>
            <person name="Halpern A.L."/>
            <person name="Halter G.M."/>
            <person name="Han M.V."/>
            <person name="Heger A."/>
            <person name="Hillier L."/>
            <person name="Hinrichs A.S."/>
            <person name="Holmes I."/>
            <person name="Hoskins R.A."/>
            <person name="Hubisz M.J."/>
            <person name="Hultmark D."/>
            <person name="Huntley M.A."/>
            <person name="Jaffe D.B."/>
            <person name="Jagadeeshan S."/>
            <person name="Jeck W.R."/>
            <person name="Johnson J."/>
            <person name="Jones C.D."/>
            <person name="Jordan W.C."/>
            <person name="Karpen G.H."/>
            <person name="Kataoka E."/>
            <person name="Keightley P.D."/>
            <person name="Kheradpour P."/>
            <person name="Kirkness E.F."/>
            <person name="Koerich L.B."/>
            <person name="Kristiansen K."/>
            <person name="Kudrna D."/>
            <person name="Kulathinal R.J."/>
            <person name="Kumar S."/>
            <person name="Kwok R."/>
            <person name="Lander E."/>
            <person name="Langley C.H."/>
            <person name="Lapoint R."/>
            <person name="Lazzaro B.P."/>
            <person name="Lee S.J."/>
            <person name="Levesque L."/>
            <person name="Li R."/>
            <person name="Lin C.F."/>
            <person name="Lin M.F."/>
            <person name="Lindblad-Toh K."/>
            <person name="Llopart A."/>
            <person name="Long M."/>
            <person name="Low L."/>
            <person name="Lozovsky E."/>
            <person name="Lu J."/>
            <person name="Luo M."/>
            <person name="Machado C.A."/>
            <person name="Makalowski W."/>
            <person name="Marzo M."/>
            <person name="Matsuda M."/>
            <person name="Matzkin L."/>
            <person name="McAllister B."/>
            <person name="McBride C.S."/>
            <person name="McKernan B."/>
            <person name="McKernan K."/>
            <person name="Mendez-Lago M."/>
            <person name="Minx P."/>
            <person name="Mollenhauer M.U."/>
            <person name="Montooth K."/>
            <person name="Mount S.M."/>
            <person name="Mu X."/>
            <person name="Myers E."/>
            <person name="Negre B."/>
            <person name="Newfeld S."/>
            <person name="Nielsen R."/>
            <person name="Noor M.A."/>
            <person name="O'Grady P."/>
            <person name="Pachter L."/>
            <person name="Papaceit M."/>
            <person name="Parisi M.J."/>
            <person name="Parisi M."/>
            <person name="Parts L."/>
            <person name="Pedersen J.S."/>
            <person name="Pesole G."/>
            <person name="Phillippy A.M."/>
            <person name="Ponting C.P."/>
            <person name="Pop M."/>
            <person name="Porcelli D."/>
            <person name="Powell J.R."/>
            <person name="Prohaska S."/>
            <person name="Pruitt K."/>
            <person name="Puig M."/>
            <person name="Quesneville H."/>
            <person name="Ram K.R."/>
            <person name="Rand D."/>
            <person name="Rasmussen M.D."/>
            <person name="Reed L.K."/>
            <person name="Reenan R."/>
            <person name="Reily A."/>
            <person name="Remington K.A."/>
            <person name="Rieger T.T."/>
            <person name="Ritchie M.G."/>
            <person name="Robin C."/>
            <person name="Rogers Y.H."/>
            <person name="Rohde C."/>
            <person name="Rozas J."/>
            <person name="Rubenfield M.J."/>
            <person name="Ruiz A."/>
            <person name="Russo S."/>
            <person name="Salzberg S.L."/>
            <person name="Sanchez-Gracia A."/>
            <person name="Saranga D.J."/>
            <person name="Sato H."/>
            <person name="Schaeffer S.W."/>
            <person name="Schatz M.C."/>
            <person name="Schlenke T."/>
            <person name="Schwartz R."/>
            <person name="Segarra C."/>
            <person name="Singh R.S."/>
            <person name="Sirot L."/>
            <person name="Sirota M."/>
            <person name="Sisneros N.B."/>
            <person name="Smith C.D."/>
            <person name="Smith T.F."/>
            <person name="Spieth J."/>
            <person name="Stage D.E."/>
            <person name="Stark A."/>
            <person name="Stephan W."/>
            <person name="Strausberg R.L."/>
            <person name="Strempel S."/>
            <person name="Sturgill D."/>
            <person name="Sutton G."/>
            <person name="Sutton G.G."/>
            <person name="Tao W."/>
            <person name="Teichmann S."/>
            <person name="Tobari Y.N."/>
            <person name="Tomimura Y."/>
            <person name="Tsolas J.M."/>
            <person name="Valente V.L."/>
            <person name="Venter E."/>
            <person name="Venter J.C."/>
            <person name="Vicario S."/>
            <person name="Vieira F.G."/>
            <person name="Vilella A.J."/>
            <person name="Villasante A."/>
            <person name="Walenz B."/>
            <person name="Wang J."/>
            <person name="Wasserman M."/>
            <person name="Watts T."/>
            <person name="Wilson D."/>
            <person name="Wilson R.K."/>
            <person name="Wing R.A."/>
            <person name="Wolfner M.F."/>
            <person name="Wong A."/>
            <person name="Wong G.K."/>
            <person name="Wu C.I."/>
            <person name="Wu G."/>
            <person name="Yamamoto D."/>
            <person name="Yang H.P."/>
            <person name="Yang S.P."/>
            <person name="Yorke J.A."/>
            <person name="Yoshida K."/>
            <person name="Zdobnov E."/>
            <person name="Zhang P."/>
            <person name="Zhang Y."/>
            <person name="Zimin A.V."/>
            <person name="Baldwin J."/>
            <person name="Abdouelleil A."/>
            <person name="Abdulkadir J."/>
            <person name="Abebe A."/>
            <person name="Abera B."/>
            <person name="Abreu J."/>
            <person name="Acer S.C."/>
            <person name="Aftuck L."/>
            <person name="Alexander A."/>
            <person name="An P."/>
            <person name="Anderson E."/>
            <person name="Anderson S."/>
            <person name="Arachi H."/>
            <person name="Azer M."/>
            <person name="Bachantsang P."/>
            <person name="Barry A."/>
            <person name="Bayul T."/>
            <person name="Berlin A."/>
            <person name="Bessette D."/>
            <person name="Bloom T."/>
            <person name="Blye J."/>
            <person name="Boguslavskiy L."/>
            <person name="Bonnet C."/>
            <person name="Boukhgalter B."/>
            <person name="Bourzgui I."/>
            <person name="Brown A."/>
            <person name="Cahill P."/>
            <person name="Channer S."/>
            <person name="Cheshatsang Y."/>
            <person name="Chuda L."/>
            <person name="Citroen M."/>
            <person name="Collymore A."/>
            <person name="Cooke P."/>
            <person name="Costello M."/>
            <person name="D'Aco K."/>
            <person name="Daza R."/>
            <person name="De Haan G."/>
            <person name="DeGray S."/>
            <person name="DeMaso C."/>
            <person name="Dhargay N."/>
            <person name="Dooley K."/>
            <person name="Dooley E."/>
            <person name="Doricent M."/>
            <person name="Dorje P."/>
            <person name="Dorjee K."/>
            <person name="Dupes A."/>
            <person name="Elong R."/>
            <person name="Falk J."/>
            <person name="Farina A."/>
            <person name="Faro S."/>
            <person name="Ferguson D."/>
            <person name="Fisher S."/>
            <person name="Foley C.D."/>
            <person name="Franke A."/>
            <person name="Friedrich D."/>
            <person name="Gadbois L."/>
            <person name="Gearin G."/>
            <person name="Gearin C.R."/>
            <person name="Giannoukos G."/>
            <person name="Goode T."/>
            <person name="Graham J."/>
            <person name="Grandbois E."/>
            <person name="Grewal S."/>
            <person name="Gyaltsen K."/>
            <person name="Hafez N."/>
            <person name="Hagos B."/>
            <person name="Hall J."/>
            <person name="Henson C."/>
            <person name="Hollinger A."/>
            <person name="Honan T."/>
            <person name="Huard M.D."/>
            <person name="Hughes L."/>
            <person name="Hurhula B."/>
            <person name="Husby M.E."/>
            <person name="Kamat A."/>
            <person name="Kanga B."/>
            <person name="Kashin S."/>
            <person name="Khazanovich D."/>
            <person name="Kisner P."/>
            <person name="Lance K."/>
            <person name="Lara M."/>
            <person name="Lee W."/>
            <person name="Lennon N."/>
            <person name="Letendre F."/>
            <person name="LeVine R."/>
            <person name="Lipovsky A."/>
            <person name="Liu X."/>
            <person name="Liu J."/>
            <person name="Liu S."/>
            <person name="Lokyitsang T."/>
            <person name="Lokyitsang Y."/>
            <person name="Lubonja R."/>
            <person name="Lui A."/>
            <person name="MacDonald P."/>
            <person name="Magnisalis V."/>
            <person name="Maru K."/>
            <person name="Matthews C."/>
            <person name="McCusker W."/>
            <person name="McDonough S."/>
            <person name="Mehta T."/>
            <person name="Meldrim J."/>
            <person name="Meneus L."/>
            <person name="Mihai O."/>
            <person name="Mihalev A."/>
            <person name="Mihova T."/>
            <person name="Mittelman R."/>
            <person name="Mlenga V."/>
            <person name="Montmayeur A."/>
            <person name="Mulrain L."/>
            <person name="Navidi A."/>
            <person name="Naylor J."/>
            <person name="Negash T."/>
            <person name="Nguyen T."/>
            <person name="Nguyen N."/>
            <person name="Nicol R."/>
            <person name="Norbu C."/>
            <person name="Norbu N."/>
            <person name="Novod N."/>
            <person name="O'Neill B."/>
            <person name="Osman S."/>
            <person name="Markiewicz E."/>
            <person name="Oyono O.L."/>
            <person name="Patti C."/>
            <person name="Phunkhang P."/>
            <person name="Pierre F."/>
            <person name="Priest M."/>
            <person name="Raghuraman S."/>
            <person name="Rege F."/>
            <person name="Reyes R."/>
            <person name="Rise C."/>
            <person name="Rogov P."/>
            <person name="Ross K."/>
            <person name="Ryan E."/>
            <person name="Settipalli S."/>
            <person name="Shea T."/>
            <person name="Sherpa N."/>
            <person name="Shi L."/>
            <person name="Shih D."/>
            <person name="Sparrow T."/>
            <person name="Spaulding J."/>
            <person name="Stalker J."/>
            <person name="Stange-Thomann N."/>
            <person name="Stavropoulos S."/>
            <person name="Stone C."/>
            <person name="Strader C."/>
            <person name="Tesfaye S."/>
            <person name="Thomson T."/>
            <person name="Thoulutsang Y."/>
            <person name="Thoulutsang D."/>
            <person name="Topham K."/>
            <person name="Topping I."/>
            <person name="Tsamla T."/>
            <person name="Vassiliev H."/>
            <person name="Vo A."/>
            <person name="Wangchuk T."/>
            <person name="Wangdi T."/>
            <person name="Weiand M."/>
            <person name="Wilkinson J."/>
            <person name="Wilson A."/>
            <person name="Yadav S."/>
            <person name="Young G."/>
            <person name="Yu Q."/>
            <person name="Zembek L."/>
            <person name="Zhong D."/>
            <person name="Zimmer A."/>
            <person name="Zwirko Z."/>
            <person name="Jaffe D.B."/>
            <person name="Alvarez P."/>
            <person name="Brockman W."/>
            <person name="Butler J."/>
            <person name="Chin C."/>
            <person name="Gnerre S."/>
            <person name="Grabherr M."/>
            <person name="Kleber M."/>
            <person name="Mauceli E."/>
            <person name="MacCallum I."/>
        </authorList>
    </citation>
    <scope>NUCLEOTIDE SEQUENCE [LARGE SCALE GENOMIC DNA]</scope>
    <source>
        <strain evidence="4">white501</strain>
    </source>
</reference>
<evidence type="ECO:0000256" key="2">
    <source>
        <dbReference type="SAM" id="MobiDB-lite"/>
    </source>
</evidence>
<dbReference type="GO" id="GO:0035331">
    <property type="term" value="P:negative regulation of hippo signaling"/>
    <property type="evidence" value="ECO:0007669"/>
    <property type="project" value="EnsemblMetazoa"/>
</dbReference>
<feature type="compositionally biased region" description="Gly residues" evidence="2">
    <location>
        <begin position="141"/>
        <end position="153"/>
    </location>
</feature>
<dbReference type="GO" id="GO:0000159">
    <property type="term" value="C:protein phosphatase type 2A complex"/>
    <property type="evidence" value="ECO:0007669"/>
    <property type="project" value="InterPro"/>
</dbReference>
<dbReference type="InterPro" id="IPR016024">
    <property type="entry name" value="ARM-type_fold"/>
</dbReference>